<name>A0A0A2T805_9BACI</name>
<dbReference type="PANTHER" id="PTHR36107">
    <property type="entry name" value="SMALL, ACID-SOLUBLE SPORE PROTEIN A"/>
    <property type="match status" value="1"/>
</dbReference>
<dbReference type="eggNOG" id="ENOG50330BM">
    <property type="taxonomic scope" value="Bacteria"/>
</dbReference>
<dbReference type="Proteomes" id="UP000030147">
    <property type="component" value="Unassembled WGS sequence"/>
</dbReference>
<dbReference type="InterPro" id="IPR050847">
    <property type="entry name" value="SASP_DNA-binding"/>
</dbReference>
<dbReference type="RefSeq" id="WP_036821514.1">
    <property type="nucleotide sequence ID" value="NZ_AVBF01000043.1"/>
</dbReference>
<dbReference type="Gene3D" id="6.10.10.80">
    <property type="entry name" value="Small, acid-soluble spore protein, alpha/beta type-like"/>
    <property type="match status" value="1"/>
</dbReference>
<dbReference type="GO" id="GO:0003690">
    <property type="term" value="F:double-stranded DNA binding"/>
    <property type="evidence" value="ECO:0007669"/>
    <property type="project" value="InterPro"/>
</dbReference>
<dbReference type="GO" id="GO:0016787">
    <property type="term" value="F:hydrolase activity"/>
    <property type="evidence" value="ECO:0007669"/>
    <property type="project" value="UniProtKB-KW"/>
</dbReference>
<dbReference type="EMBL" id="AVBF01000043">
    <property type="protein sequence ID" value="KGP71912.1"/>
    <property type="molecule type" value="Genomic_DNA"/>
</dbReference>
<keyword evidence="3" id="KW-1185">Reference proteome</keyword>
<dbReference type="OrthoDB" id="1683773at2"/>
<accession>A0A0A2T805</accession>
<proteinExistence type="predicted"/>
<gene>
    <name evidence="2" type="ORF">N782_14850</name>
</gene>
<reference evidence="2 3" key="1">
    <citation type="journal article" date="2015" name="Stand. Genomic Sci.">
        <title>High quality draft genome sequence of the moderately halophilic bacterium Pontibacillus yanchengensis Y32(T) and comparison among Pontibacillus genomes.</title>
        <authorList>
            <person name="Huang J."/>
            <person name="Qiao Z.X."/>
            <person name="Tang J.W."/>
            <person name="Wang G."/>
        </authorList>
    </citation>
    <scope>NUCLEOTIDE SEQUENCE [LARGE SCALE GENOMIC DNA]</scope>
    <source>
        <strain evidence="2 3">Y32</strain>
    </source>
</reference>
<dbReference type="STRING" id="1385514.N782_14850"/>
<evidence type="ECO:0000313" key="3">
    <source>
        <dbReference type="Proteomes" id="UP000030147"/>
    </source>
</evidence>
<dbReference type="InterPro" id="IPR038300">
    <property type="entry name" value="SASP_sf_alpha/beta"/>
</dbReference>
<evidence type="ECO:0000256" key="1">
    <source>
        <dbReference type="ARBA" id="ARBA00003863"/>
    </source>
</evidence>
<dbReference type="InterPro" id="IPR001448">
    <property type="entry name" value="SASP_alpha/beta-type"/>
</dbReference>
<protein>
    <submittedName>
        <fullName evidence="2">Alpha/beta hydrolase</fullName>
    </submittedName>
</protein>
<dbReference type="PANTHER" id="PTHR36107:SF1">
    <property type="entry name" value="SMALL, ACID-SOLUBLE SPORE PROTEIN A"/>
    <property type="match status" value="1"/>
</dbReference>
<dbReference type="Pfam" id="PF00269">
    <property type="entry name" value="SASP"/>
    <property type="match status" value="1"/>
</dbReference>
<dbReference type="GO" id="GO:0006265">
    <property type="term" value="P:DNA topological change"/>
    <property type="evidence" value="ECO:0007669"/>
    <property type="project" value="InterPro"/>
</dbReference>
<sequence>MARRNRNKILVPEAREGLDQLKAKVIRAGNANDVKFEVAKEQGIPLQNGDNGNLTSKNAGKIGGSLGGNMVKELVKMGEEQLLNKNKK</sequence>
<comment type="function">
    <text evidence="1">SASP are bound to spore DNA. They are double-stranded DNA-binding proteins that cause DNA to change to an a-like conformation. They protect the DNA backbone from chemical and enzymatic cleavage and are thus involved in dormant spore's high resistance to UV light.</text>
</comment>
<evidence type="ECO:0000313" key="2">
    <source>
        <dbReference type="EMBL" id="KGP71912.1"/>
    </source>
</evidence>
<organism evidence="2 3">
    <name type="scientific">Pontibacillus yanchengensis Y32</name>
    <dbReference type="NCBI Taxonomy" id="1385514"/>
    <lineage>
        <taxon>Bacteria</taxon>
        <taxon>Bacillati</taxon>
        <taxon>Bacillota</taxon>
        <taxon>Bacilli</taxon>
        <taxon>Bacillales</taxon>
        <taxon>Bacillaceae</taxon>
        <taxon>Pontibacillus</taxon>
    </lineage>
</organism>
<keyword evidence="2" id="KW-0378">Hydrolase</keyword>
<comment type="caution">
    <text evidence="2">The sequence shown here is derived from an EMBL/GenBank/DDBJ whole genome shotgun (WGS) entry which is preliminary data.</text>
</comment>
<dbReference type="AlphaFoldDB" id="A0A0A2T805"/>